<accession>A0A347ZW97</accession>
<dbReference type="PANTHER" id="PTHR37422">
    <property type="entry name" value="TEICHURONIC ACID BIOSYNTHESIS PROTEIN TUAE"/>
    <property type="match status" value="1"/>
</dbReference>
<keyword evidence="3 5" id="KW-1133">Transmembrane helix</keyword>
<name>A0A347ZW97_9CHLR</name>
<evidence type="ECO:0000256" key="3">
    <source>
        <dbReference type="ARBA" id="ARBA00022989"/>
    </source>
</evidence>
<dbReference type="OrthoDB" id="9806320at2"/>
<evidence type="ECO:0000256" key="4">
    <source>
        <dbReference type="ARBA" id="ARBA00023136"/>
    </source>
</evidence>
<keyword evidence="4 5" id="KW-0472">Membrane</keyword>
<evidence type="ECO:0000256" key="5">
    <source>
        <dbReference type="SAM" id="Phobius"/>
    </source>
</evidence>
<comment type="subcellular location">
    <subcellularLocation>
        <location evidence="1">Membrane</location>
        <topology evidence="1">Multi-pass membrane protein</topology>
    </subcellularLocation>
</comment>
<keyword evidence="7" id="KW-0436">Ligase</keyword>
<dbReference type="GO" id="GO:0016020">
    <property type="term" value="C:membrane"/>
    <property type="evidence" value="ECO:0007669"/>
    <property type="project" value="UniProtKB-SubCell"/>
</dbReference>
<organism evidence="7 8">
    <name type="scientific">Pelolinea submarina</name>
    <dbReference type="NCBI Taxonomy" id="913107"/>
    <lineage>
        <taxon>Bacteria</taxon>
        <taxon>Bacillati</taxon>
        <taxon>Chloroflexota</taxon>
        <taxon>Anaerolineae</taxon>
        <taxon>Anaerolineales</taxon>
        <taxon>Anaerolineaceae</taxon>
        <taxon>Pelolinea</taxon>
    </lineage>
</organism>
<dbReference type="Proteomes" id="UP000256388">
    <property type="component" value="Unassembled WGS sequence"/>
</dbReference>
<feature type="domain" description="O-antigen ligase-related" evidence="6">
    <location>
        <begin position="258"/>
        <end position="407"/>
    </location>
</feature>
<evidence type="ECO:0000313" key="8">
    <source>
        <dbReference type="Proteomes" id="UP000256388"/>
    </source>
</evidence>
<feature type="transmembrane region" description="Helical" evidence="5">
    <location>
        <begin position="13"/>
        <end position="33"/>
    </location>
</feature>
<evidence type="ECO:0000256" key="1">
    <source>
        <dbReference type="ARBA" id="ARBA00004141"/>
    </source>
</evidence>
<dbReference type="EMBL" id="QUMS01000003">
    <property type="protein sequence ID" value="REG07277.1"/>
    <property type="molecule type" value="Genomic_DNA"/>
</dbReference>
<keyword evidence="2 5" id="KW-0812">Transmembrane</keyword>
<feature type="transmembrane region" description="Helical" evidence="5">
    <location>
        <begin position="293"/>
        <end position="310"/>
    </location>
</feature>
<evidence type="ECO:0000259" key="6">
    <source>
        <dbReference type="Pfam" id="PF04932"/>
    </source>
</evidence>
<dbReference type="GO" id="GO:0016874">
    <property type="term" value="F:ligase activity"/>
    <property type="evidence" value="ECO:0007669"/>
    <property type="project" value="UniProtKB-KW"/>
</dbReference>
<feature type="transmembrane region" description="Helical" evidence="5">
    <location>
        <begin position="255"/>
        <end position="287"/>
    </location>
</feature>
<evidence type="ECO:0000256" key="2">
    <source>
        <dbReference type="ARBA" id="ARBA00022692"/>
    </source>
</evidence>
<dbReference type="RefSeq" id="WP_116225747.1">
    <property type="nucleotide sequence ID" value="NZ_AP018437.1"/>
</dbReference>
<feature type="transmembrane region" description="Helical" evidence="5">
    <location>
        <begin position="390"/>
        <end position="414"/>
    </location>
</feature>
<keyword evidence="8" id="KW-1185">Reference proteome</keyword>
<protein>
    <submittedName>
        <fullName evidence="7">O-antigen ligase</fullName>
    </submittedName>
</protein>
<dbReference type="PANTHER" id="PTHR37422:SF13">
    <property type="entry name" value="LIPOPOLYSACCHARIDE BIOSYNTHESIS PROTEIN PA4999-RELATED"/>
    <property type="match status" value="1"/>
</dbReference>
<feature type="transmembrane region" description="Helical" evidence="5">
    <location>
        <begin position="227"/>
        <end position="243"/>
    </location>
</feature>
<comment type="caution">
    <text evidence="7">The sequence shown here is derived from an EMBL/GenBank/DDBJ whole genome shotgun (WGS) entry which is preliminary data.</text>
</comment>
<proteinExistence type="predicted"/>
<feature type="transmembrane region" description="Helical" evidence="5">
    <location>
        <begin position="113"/>
        <end position="134"/>
    </location>
</feature>
<dbReference type="InterPro" id="IPR007016">
    <property type="entry name" value="O-antigen_ligase-rel_domated"/>
</dbReference>
<feature type="transmembrane region" description="Helical" evidence="5">
    <location>
        <begin position="79"/>
        <end position="101"/>
    </location>
</feature>
<feature type="transmembrane region" description="Helical" evidence="5">
    <location>
        <begin position="40"/>
        <end position="59"/>
    </location>
</feature>
<dbReference type="Pfam" id="PF04932">
    <property type="entry name" value="Wzy_C"/>
    <property type="match status" value="1"/>
</dbReference>
<dbReference type="InterPro" id="IPR051533">
    <property type="entry name" value="WaaL-like"/>
</dbReference>
<feature type="transmembrane region" description="Helical" evidence="5">
    <location>
        <begin position="434"/>
        <end position="453"/>
    </location>
</feature>
<dbReference type="AlphaFoldDB" id="A0A347ZW97"/>
<evidence type="ECO:0000313" key="7">
    <source>
        <dbReference type="EMBL" id="REG07277.1"/>
    </source>
</evidence>
<reference evidence="7 8" key="1">
    <citation type="submission" date="2018-08" db="EMBL/GenBank/DDBJ databases">
        <title>Genomic Encyclopedia of Type Strains, Phase IV (KMG-IV): sequencing the most valuable type-strain genomes for metagenomic binning, comparative biology and taxonomic classification.</title>
        <authorList>
            <person name="Goeker M."/>
        </authorList>
    </citation>
    <scope>NUCLEOTIDE SEQUENCE [LARGE SCALE GENOMIC DNA]</scope>
    <source>
        <strain evidence="7 8">DSM 23923</strain>
    </source>
</reference>
<gene>
    <name evidence="7" type="ORF">DFR64_2482</name>
</gene>
<feature type="transmembrane region" description="Helical" evidence="5">
    <location>
        <begin position="140"/>
        <end position="160"/>
    </location>
</feature>
<sequence length="510" mass="56296">MRRTDGTTSSFEWVSLVIGIAAIAAGIVGALLATRIHSAGLYLLMLVGIVMLVATVWRIDWGLFALVAMTYARISDVAVHYYGAPSVAQPFIAFLALLLFLRWVLLGEKPQGWLPALATIAAYGMVIFLSLFYAGDALRAQEGLLAFMKDAIIALMLVFLIQSKESFRMATWGFLATGILLGTIAIIQYVTGTFSNDYWGLAESQLMNIVSGTEGYRIMGTYGDPNFFAQVMVVIIPLALNRLRYEKKTILKVLAAWALAASFLTVVFTFSRGGFLALCAVLGLLVLLRKPPLIALLSGLLILILLIPFLPSSYFDRIQTILEYLPFSGADVRTEVSLRGRMSEYEVAARMFLDHPIFGIGYDNYANNYLSYSVRLGLDPRNTERSAHSLYLEVLAEQGIIGFLMFVFVLYSAFNSLSKANKVFKKVSLEGEADLALALEIGFTGYLVSALFIHGAYPRTMWLLIGVSLAAYQMAKSEELLIVRAIFRNRLKLKETASIKKAGKSEPYGK</sequence>
<feature type="transmembrane region" description="Helical" evidence="5">
    <location>
        <begin position="172"/>
        <end position="191"/>
    </location>
</feature>